<evidence type="ECO:0000259" key="3">
    <source>
        <dbReference type="Pfam" id="PF13305"/>
    </source>
</evidence>
<gene>
    <name evidence="4" type="ORF">KHQ06_05650</name>
</gene>
<evidence type="ECO:0000313" key="5">
    <source>
        <dbReference type="Proteomes" id="UP000683310"/>
    </source>
</evidence>
<evidence type="ECO:0000313" key="4">
    <source>
        <dbReference type="EMBL" id="QVI22531.1"/>
    </source>
</evidence>
<name>A0ABX8CT80_9NOCA</name>
<sequence>MGARFTGPDDPLLQSGSRVLESMEAVLRGYGIGEQEMVHALRTLRSTFHGFASLQASDGFQWSDDSEESFAWMIRFLDRGLTDIGLR</sequence>
<organism evidence="4 5">
    <name type="scientific">Nocardia tengchongensis</name>
    <dbReference type="NCBI Taxonomy" id="2055889"/>
    <lineage>
        <taxon>Bacteria</taxon>
        <taxon>Bacillati</taxon>
        <taxon>Actinomycetota</taxon>
        <taxon>Actinomycetes</taxon>
        <taxon>Mycobacteriales</taxon>
        <taxon>Nocardiaceae</taxon>
        <taxon>Nocardia</taxon>
    </lineage>
</organism>
<evidence type="ECO:0000256" key="1">
    <source>
        <dbReference type="ARBA" id="ARBA00023015"/>
    </source>
</evidence>
<dbReference type="Proteomes" id="UP000683310">
    <property type="component" value="Chromosome"/>
</dbReference>
<protein>
    <submittedName>
        <fullName evidence="4">WHG domain-containing protein</fullName>
    </submittedName>
</protein>
<evidence type="ECO:0000256" key="2">
    <source>
        <dbReference type="ARBA" id="ARBA00023163"/>
    </source>
</evidence>
<dbReference type="SUPFAM" id="SSF48498">
    <property type="entry name" value="Tetracyclin repressor-like, C-terminal domain"/>
    <property type="match status" value="1"/>
</dbReference>
<dbReference type="InterPro" id="IPR036271">
    <property type="entry name" value="Tet_transcr_reg_TetR-rel_C_sf"/>
</dbReference>
<dbReference type="Pfam" id="PF13305">
    <property type="entry name" value="TetR_C_33"/>
    <property type="match status" value="1"/>
</dbReference>
<dbReference type="EMBL" id="CP074371">
    <property type="protein sequence ID" value="QVI22531.1"/>
    <property type="molecule type" value="Genomic_DNA"/>
</dbReference>
<keyword evidence="2" id="KW-0804">Transcription</keyword>
<keyword evidence="5" id="KW-1185">Reference proteome</keyword>
<dbReference type="Gene3D" id="1.10.357.10">
    <property type="entry name" value="Tetracycline Repressor, domain 2"/>
    <property type="match status" value="1"/>
</dbReference>
<proteinExistence type="predicted"/>
<reference evidence="4 5" key="1">
    <citation type="submission" date="2021-04" db="EMBL/GenBank/DDBJ databases">
        <title>Nocardia tengchongensis.</title>
        <authorList>
            <person name="Zhuang k."/>
            <person name="Ran Y."/>
            <person name="Li W."/>
        </authorList>
    </citation>
    <scope>NUCLEOTIDE SEQUENCE [LARGE SCALE GENOMIC DNA]</scope>
    <source>
        <strain evidence="4 5">CFH S0057</strain>
    </source>
</reference>
<feature type="domain" description="HTH-type transcriptional regulator MT1864/Rv1816-like C-terminal" evidence="3">
    <location>
        <begin position="8"/>
        <end position="76"/>
    </location>
</feature>
<dbReference type="InterPro" id="IPR025996">
    <property type="entry name" value="MT1864/Rv1816-like_C"/>
</dbReference>
<accession>A0ABX8CT80</accession>
<keyword evidence="1" id="KW-0805">Transcription regulation</keyword>